<dbReference type="InterPro" id="IPR036942">
    <property type="entry name" value="Beta-barrel_TonB_sf"/>
</dbReference>
<evidence type="ECO:0000259" key="17">
    <source>
        <dbReference type="Pfam" id="PF00593"/>
    </source>
</evidence>
<evidence type="ECO:0000256" key="12">
    <source>
        <dbReference type="ARBA" id="ARBA00023170"/>
    </source>
</evidence>
<evidence type="ECO:0000256" key="16">
    <source>
        <dbReference type="SAM" id="SignalP"/>
    </source>
</evidence>
<evidence type="ECO:0000256" key="14">
    <source>
        <dbReference type="PROSITE-ProRule" id="PRU01360"/>
    </source>
</evidence>
<keyword evidence="5" id="KW-0410">Iron transport</keyword>
<keyword evidence="4 14" id="KW-1134">Transmembrane beta strand</keyword>
<dbReference type="InterPro" id="IPR012910">
    <property type="entry name" value="Plug_dom"/>
</dbReference>
<proteinExistence type="inferred from homology"/>
<dbReference type="InterPro" id="IPR037066">
    <property type="entry name" value="Plug_dom_sf"/>
</dbReference>
<reference evidence="19" key="2">
    <citation type="submission" date="2016-09" db="EMBL/GenBank/DDBJ databases">
        <authorList>
            <person name="Capua I."/>
            <person name="De Benedictis P."/>
            <person name="Joannis T."/>
            <person name="Lombin L.H."/>
            <person name="Cattoli G."/>
        </authorList>
    </citation>
    <scope>NUCLEOTIDE SEQUENCE [LARGE SCALE GENOMIC DNA]</scope>
    <source>
        <strain evidence="19">MSU</strain>
    </source>
</reference>
<dbReference type="EMBL" id="MIKE01000002">
    <property type="protein sequence ID" value="OHT47285.1"/>
    <property type="molecule type" value="Genomic_DNA"/>
</dbReference>
<dbReference type="InterPro" id="IPR010105">
    <property type="entry name" value="TonB_sidphr_rcpt"/>
</dbReference>
<evidence type="ECO:0000313" key="21">
    <source>
        <dbReference type="Proteomes" id="UP000180252"/>
    </source>
</evidence>
<organism evidence="19 21">
    <name type="scientific">Flavobacterium tructae</name>
    <dbReference type="NCBI Taxonomy" id="1114873"/>
    <lineage>
        <taxon>Bacteria</taxon>
        <taxon>Pseudomonadati</taxon>
        <taxon>Bacteroidota</taxon>
        <taxon>Flavobacteriia</taxon>
        <taxon>Flavobacteriales</taxon>
        <taxon>Flavobacteriaceae</taxon>
        <taxon>Flavobacterium</taxon>
    </lineage>
</organism>
<evidence type="ECO:0000256" key="4">
    <source>
        <dbReference type="ARBA" id="ARBA00022452"/>
    </source>
</evidence>
<evidence type="ECO:0000256" key="2">
    <source>
        <dbReference type="ARBA" id="ARBA00009810"/>
    </source>
</evidence>
<evidence type="ECO:0000313" key="20">
    <source>
        <dbReference type="EMBL" id="OXB14298.1"/>
    </source>
</evidence>
<gene>
    <name evidence="20" type="ORF">B0A71_21910</name>
    <name evidence="19" type="ORF">BHE19_20630</name>
</gene>
<dbReference type="OrthoDB" id="9775095at2"/>
<keyword evidence="13 14" id="KW-0998">Cell outer membrane</keyword>
<evidence type="ECO:0000256" key="15">
    <source>
        <dbReference type="RuleBase" id="RU003357"/>
    </source>
</evidence>
<dbReference type="Proteomes" id="UP000180252">
    <property type="component" value="Unassembled WGS sequence"/>
</dbReference>
<evidence type="ECO:0000313" key="19">
    <source>
        <dbReference type="EMBL" id="OHT47285.1"/>
    </source>
</evidence>
<evidence type="ECO:0000256" key="13">
    <source>
        <dbReference type="ARBA" id="ARBA00023237"/>
    </source>
</evidence>
<dbReference type="GO" id="GO:0015891">
    <property type="term" value="P:siderophore transport"/>
    <property type="evidence" value="ECO:0007669"/>
    <property type="project" value="InterPro"/>
</dbReference>
<evidence type="ECO:0000256" key="1">
    <source>
        <dbReference type="ARBA" id="ARBA00004571"/>
    </source>
</evidence>
<evidence type="ECO:0000256" key="5">
    <source>
        <dbReference type="ARBA" id="ARBA00022496"/>
    </source>
</evidence>
<keyword evidence="11 14" id="KW-0472">Membrane</keyword>
<sequence>MKVKVLLPLLGCLMMLLTASASFAQTGTIKGTVSLSNDEAADNISVTLKGTKIGTTTDAQGNYEIKNIRPGNYILKVSVIGFSSKEKNVEVSAGSNLVENFTLLTTSEALTEVFVKGNANKYTKSESQYVSRMTIKNLENAQVYNVVTKELIKDQLVTNQDEALKNVPGLYQLWAATNRAGDGASWYSLRGFTTQSLVRNGLAGKVNSNTDAVNLERIEVIKGPSATLFGNVVSSYGGLINRVTKKPYDNFGGEISYQNGSYGFNRLTADINTPINDDHTALFRLNAAFGNANTFQDFGYSKSFFVAPSFAYKVNDKLTISIDAEIGNQDNSGMPLIYLPFGVSIADLGVNNAKNLDVNFKRSFLGDEFMTNTKTLNVFAQALYQISDEWTSQTVFSSSSNKASGLQTWFYLLKDQEFSRNAWDANGKDNAIEFQQNFNGDFKIGSMRNRFLVGGDIYYGSNKLLYQSLPGYAPFDTIKYTGAVTTYYDFNPTNVKDALTGKGNAPYTTNSSIATYSVYVADAINITERLILSAAVRFDHFQNKGSFDPASNTKADNFSQNAFSPKFGAVYQIVKDQVSVFGNYQNSFTNKGFLNANVGGKLEMKQFDPEKANQLEVGVKVNAFQNKVSATFSYYDIKVDNIVIADPNLPNASIQNGTQYSKGFEVELTANPIPGLNLLVGYSNNNSKLNDLRPVTAGPENLINYWFSYNLQKTKLKGLGLGFGGNYGDATYIYNNGPGQTFELPSYAVVNTALYYDQPKYRVSLKVNNLTDQLYFNGYTTINVQAPRTVMGSLTYKF</sequence>
<dbReference type="InterPro" id="IPR013784">
    <property type="entry name" value="Carb-bd-like_fold"/>
</dbReference>
<dbReference type="AlphaFoldDB" id="A0A1S1JCW0"/>
<evidence type="ECO:0000256" key="8">
    <source>
        <dbReference type="ARBA" id="ARBA00023004"/>
    </source>
</evidence>
<accession>A0A1S1JCW0</accession>
<dbReference type="InterPro" id="IPR000531">
    <property type="entry name" value="Beta-barrel_TonB"/>
</dbReference>
<feature type="chain" id="PRO_5010298413" evidence="16">
    <location>
        <begin position="25"/>
        <end position="798"/>
    </location>
</feature>
<dbReference type="Gene3D" id="2.170.130.10">
    <property type="entry name" value="TonB-dependent receptor, plug domain"/>
    <property type="match status" value="1"/>
</dbReference>
<feature type="signal peptide" evidence="16">
    <location>
        <begin position="1"/>
        <end position="24"/>
    </location>
</feature>
<dbReference type="GO" id="GO:0015344">
    <property type="term" value="F:siderophore uptake transmembrane transporter activity"/>
    <property type="evidence" value="ECO:0007669"/>
    <property type="project" value="TreeGrafter"/>
</dbReference>
<evidence type="ECO:0000256" key="6">
    <source>
        <dbReference type="ARBA" id="ARBA00022692"/>
    </source>
</evidence>
<dbReference type="EMBL" id="MUHG01000039">
    <property type="protein sequence ID" value="OXB14298.1"/>
    <property type="molecule type" value="Genomic_DNA"/>
</dbReference>
<evidence type="ECO:0000256" key="11">
    <source>
        <dbReference type="ARBA" id="ARBA00023136"/>
    </source>
</evidence>
<dbReference type="GO" id="GO:0030246">
    <property type="term" value="F:carbohydrate binding"/>
    <property type="evidence" value="ECO:0007669"/>
    <property type="project" value="InterPro"/>
</dbReference>
<evidence type="ECO:0000256" key="10">
    <source>
        <dbReference type="ARBA" id="ARBA00023077"/>
    </source>
</evidence>
<evidence type="ECO:0000256" key="7">
    <source>
        <dbReference type="ARBA" id="ARBA00022729"/>
    </source>
</evidence>
<keyword evidence="7 16" id="KW-0732">Signal</keyword>
<dbReference type="PANTHER" id="PTHR32552">
    <property type="entry name" value="FERRICHROME IRON RECEPTOR-RELATED"/>
    <property type="match status" value="1"/>
</dbReference>
<evidence type="ECO:0000256" key="9">
    <source>
        <dbReference type="ARBA" id="ARBA00023065"/>
    </source>
</evidence>
<feature type="domain" description="TonB-dependent receptor-like beta-barrel" evidence="17">
    <location>
        <begin position="362"/>
        <end position="770"/>
    </location>
</feature>
<dbReference type="SUPFAM" id="SSF49452">
    <property type="entry name" value="Starch-binding domain-like"/>
    <property type="match status" value="1"/>
</dbReference>
<name>A0A1S1JCW0_9FLAO</name>
<feature type="domain" description="TonB-dependent receptor plug" evidence="18">
    <location>
        <begin position="139"/>
        <end position="231"/>
    </location>
</feature>
<dbReference type="Pfam" id="PF00593">
    <property type="entry name" value="TonB_dep_Rec_b-barrel"/>
    <property type="match status" value="1"/>
</dbReference>
<reference evidence="20 22" key="3">
    <citation type="submission" date="2016-11" db="EMBL/GenBank/DDBJ databases">
        <title>Whole genomes of Flavobacteriaceae.</title>
        <authorList>
            <person name="Stine C."/>
            <person name="Li C."/>
            <person name="Tadesse D."/>
        </authorList>
    </citation>
    <scope>NUCLEOTIDE SEQUENCE [LARGE SCALE GENOMIC DNA]</scope>
    <source>
        <strain evidence="20 22">ATCC BAA-2541</strain>
    </source>
</reference>
<keyword evidence="3 14" id="KW-0813">Transport</keyword>
<keyword evidence="12 19" id="KW-0675">Receptor</keyword>
<evidence type="ECO:0000313" key="22">
    <source>
        <dbReference type="Proteomes" id="UP000198319"/>
    </source>
</evidence>
<reference evidence="21" key="1">
    <citation type="submission" date="2016-09" db="EMBL/GenBank/DDBJ databases">
        <authorList>
            <person name="Chen S."/>
            <person name="Walker E."/>
        </authorList>
    </citation>
    <scope>NUCLEOTIDE SEQUENCE [LARGE SCALE GENOMIC DNA]</scope>
    <source>
        <strain evidence="21">MSU</strain>
    </source>
</reference>
<dbReference type="CDD" id="cd01347">
    <property type="entry name" value="ligand_gated_channel"/>
    <property type="match status" value="1"/>
</dbReference>
<dbReference type="RefSeq" id="WP_070905570.1">
    <property type="nucleotide sequence ID" value="NZ_MIKE01000002.1"/>
</dbReference>
<dbReference type="Pfam" id="PF13715">
    <property type="entry name" value="CarbopepD_reg_2"/>
    <property type="match status" value="1"/>
</dbReference>
<keyword evidence="8" id="KW-0408">Iron</keyword>
<dbReference type="STRING" id="1278819.BHE19_20630"/>
<protein>
    <submittedName>
        <fullName evidence="19">TonB-dependent receptor</fullName>
    </submittedName>
    <submittedName>
        <fullName evidence="20">TonB-dependent siderophore receptor</fullName>
    </submittedName>
</protein>
<dbReference type="NCBIfam" id="TIGR01783">
    <property type="entry name" value="TonB-siderophor"/>
    <property type="match status" value="1"/>
</dbReference>
<evidence type="ECO:0000256" key="3">
    <source>
        <dbReference type="ARBA" id="ARBA00022448"/>
    </source>
</evidence>
<dbReference type="GO" id="GO:0009279">
    <property type="term" value="C:cell outer membrane"/>
    <property type="evidence" value="ECO:0007669"/>
    <property type="project" value="UniProtKB-SubCell"/>
</dbReference>
<comment type="subcellular location">
    <subcellularLocation>
        <location evidence="1 14">Cell outer membrane</location>
        <topology evidence="1 14">Multi-pass membrane protein</topology>
    </subcellularLocation>
</comment>
<keyword evidence="6 14" id="KW-0812">Transmembrane</keyword>
<dbReference type="PANTHER" id="PTHR32552:SF68">
    <property type="entry name" value="FERRICHROME OUTER MEMBRANE TRANSPORTER_PHAGE RECEPTOR"/>
    <property type="match status" value="1"/>
</dbReference>
<dbReference type="Proteomes" id="UP000198319">
    <property type="component" value="Unassembled WGS sequence"/>
</dbReference>
<dbReference type="Gene3D" id="2.60.40.1120">
    <property type="entry name" value="Carboxypeptidase-like, regulatory domain"/>
    <property type="match status" value="1"/>
</dbReference>
<dbReference type="SUPFAM" id="SSF56935">
    <property type="entry name" value="Porins"/>
    <property type="match status" value="1"/>
</dbReference>
<dbReference type="InterPro" id="IPR039426">
    <property type="entry name" value="TonB-dep_rcpt-like"/>
</dbReference>
<keyword evidence="22" id="KW-1185">Reference proteome</keyword>
<keyword evidence="10 15" id="KW-0798">TonB box</keyword>
<keyword evidence="9" id="KW-0406">Ion transport</keyword>
<dbReference type="GO" id="GO:0038023">
    <property type="term" value="F:signaling receptor activity"/>
    <property type="evidence" value="ECO:0007669"/>
    <property type="project" value="InterPro"/>
</dbReference>
<evidence type="ECO:0000259" key="18">
    <source>
        <dbReference type="Pfam" id="PF07715"/>
    </source>
</evidence>
<dbReference type="Gene3D" id="2.40.170.20">
    <property type="entry name" value="TonB-dependent receptor, beta-barrel domain"/>
    <property type="match status" value="1"/>
</dbReference>
<comment type="similarity">
    <text evidence="2 14 15">Belongs to the TonB-dependent receptor family.</text>
</comment>
<comment type="caution">
    <text evidence="19">The sequence shown here is derived from an EMBL/GenBank/DDBJ whole genome shotgun (WGS) entry which is preliminary data.</text>
</comment>
<dbReference type="PROSITE" id="PS52016">
    <property type="entry name" value="TONB_DEPENDENT_REC_3"/>
    <property type="match status" value="1"/>
</dbReference>
<dbReference type="Pfam" id="PF07715">
    <property type="entry name" value="Plug"/>
    <property type="match status" value="1"/>
</dbReference>